<dbReference type="InterPro" id="IPR008042">
    <property type="entry name" value="Retrotrans_Pao"/>
</dbReference>
<evidence type="ECO:0000259" key="1">
    <source>
        <dbReference type="PROSITE" id="PS50994"/>
    </source>
</evidence>
<dbReference type="InterPro" id="IPR001584">
    <property type="entry name" value="Integrase_cat-core"/>
</dbReference>
<feature type="domain" description="Integrase catalytic" evidence="1">
    <location>
        <begin position="365"/>
        <end position="559"/>
    </location>
</feature>
<organism evidence="2 3">
    <name type="scientific">Solea senegalensis</name>
    <name type="common">Senegalese sole</name>
    <dbReference type="NCBI Taxonomy" id="28829"/>
    <lineage>
        <taxon>Eukaryota</taxon>
        <taxon>Metazoa</taxon>
        <taxon>Chordata</taxon>
        <taxon>Craniata</taxon>
        <taxon>Vertebrata</taxon>
        <taxon>Euteleostomi</taxon>
        <taxon>Actinopterygii</taxon>
        <taxon>Neopterygii</taxon>
        <taxon>Teleostei</taxon>
        <taxon>Neoteleostei</taxon>
        <taxon>Acanthomorphata</taxon>
        <taxon>Carangaria</taxon>
        <taxon>Pleuronectiformes</taxon>
        <taxon>Pleuronectoidei</taxon>
        <taxon>Soleidae</taxon>
        <taxon>Solea</taxon>
    </lineage>
</organism>
<sequence>MDEEGKIHVGLVSSKAKLAPRPDHTIPRLELCAAVMAVNLAEVIISEIDITFDAVNYYTDSKIVLGYLYNEKRRFYVYVSNRVQRIRRSTSPSQWHYVHTEHNPADIATRAIAANHLRETIWFTGPKFLSHPEEMMPAPETFEMLEPGLDPEIRPFMTTLLTTALEHLGSQRFTRFSRWCSLMTAVGALIHVVQCFKDRKDKASSSCKGWHHCHLPPTVKVLRQSTSVIIKTVQHEAYDMEFKCLASETTIPKTSPLWSLDPFIDTDGLLRVGGRLSEADLGPDEKRPFILPGRHHVASLLVHHFHEQTQHQGRHFTEGAIRSAGFWIVGGKRCVSKLIFECVTCRKLRGKCEVQKMSNLPQDRLSMEPPFTNVGMDVFGPWSVSARRTRGGHAESKRWAVIFTCLCIRAIHIEVIESLNSSSFINAFRRFLAIRGPVKQIRSDRGTNFIGASKDLGIPSNVDERPVEQFLSERGCVWTFNTPHSSHMGGVWERMIGITRRILDSMLLQMVSSKLTHEVLTTFLAEVTAIVNNRPLVPVSTDPTDPFVLTPASLLNQKTGPCPAPIGDFGDRDLLKQQWRRVQSLSNTFWQRWRQQYLSTLQIRRKWISDQPSLEKGSVVLLRDDQCKRNDWPLGIITDVYPSKDGRVRKVQVKVIKKNGPNFYIRPVNQMVLLIRPDN</sequence>
<evidence type="ECO:0000313" key="2">
    <source>
        <dbReference type="EMBL" id="KAG7470266.1"/>
    </source>
</evidence>
<dbReference type="Pfam" id="PF18701">
    <property type="entry name" value="DUF5641"/>
    <property type="match status" value="1"/>
</dbReference>
<protein>
    <recommendedName>
        <fullName evidence="1">Integrase catalytic domain-containing protein</fullName>
    </recommendedName>
</protein>
<comment type="caution">
    <text evidence="2">The sequence shown here is derived from an EMBL/GenBank/DDBJ whole genome shotgun (WGS) entry which is preliminary data.</text>
</comment>
<name>A0AAV6PP35_SOLSE</name>
<dbReference type="AlphaFoldDB" id="A0AAV6PP35"/>
<dbReference type="EMBL" id="JAGKHQ010000290">
    <property type="protein sequence ID" value="KAG7470266.1"/>
    <property type="molecule type" value="Genomic_DNA"/>
</dbReference>
<dbReference type="PANTHER" id="PTHR47331:SF6">
    <property type="entry name" value="DOUBLECORTIN DOMAIN-CONTAINING PROTEIN"/>
    <property type="match status" value="1"/>
</dbReference>
<dbReference type="Proteomes" id="UP000693946">
    <property type="component" value="Unassembled WGS sequence"/>
</dbReference>
<dbReference type="PANTHER" id="PTHR47331">
    <property type="entry name" value="PHD-TYPE DOMAIN-CONTAINING PROTEIN"/>
    <property type="match status" value="1"/>
</dbReference>
<proteinExistence type="predicted"/>
<evidence type="ECO:0000313" key="3">
    <source>
        <dbReference type="Proteomes" id="UP000693946"/>
    </source>
</evidence>
<dbReference type="GO" id="GO:0015074">
    <property type="term" value="P:DNA integration"/>
    <property type="evidence" value="ECO:0007669"/>
    <property type="project" value="InterPro"/>
</dbReference>
<keyword evidence="3" id="KW-1185">Reference proteome</keyword>
<dbReference type="Pfam" id="PF05380">
    <property type="entry name" value="Peptidase_A17"/>
    <property type="match status" value="1"/>
</dbReference>
<dbReference type="PROSITE" id="PS50994">
    <property type="entry name" value="INTEGRASE"/>
    <property type="match status" value="1"/>
</dbReference>
<dbReference type="InterPro" id="IPR040676">
    <property type="entry name" value="DUF5641"/>
</dbReference>
<reference evidence="2 3" key="1">
    <citation type="journal article" date="2021" name="Sci. Rep.">
        <title>Chromosome anchoring in Senegalese sole (Solea senegalensis) reveals sex-associated markers and genome rearrangements in flatfish.</title>
        <authorList>
            <person name="Guerrero-Cozar I."/>
            <person name="Gomez-Garrido J."/>
            <person name="Berbel C."/>
            <person name="Martinez-Blanch J.F."/>
            <person name="Alioto T."/>
            <person name="Claros M.G."/>
            <person name="Gagnaire P.A."/>
            <person name="Manchado M."/>
        </authorList>
    </citation>
    <scope>NUCLEOTIDE SEQUENCE [LARGE SCALE GENOMIC DNA]</scope>
    <source>
        <strain evidence="2">Sse05_10M</strain>
    </source>
</reference>
<gene>
    <name evidence="2" type="ORF">JOB18_028772</name>
</gene>
<accession>A0AAV6PP35</accession>